<sequence length="16" mass="1738">MTSCQTNVIVFTPLLA</sequence>
<protein>
    <submittedName>
        <fullName evidence="1">Uncharacterized protein</fullName>
    </submittedName>
</protein>
<accession>A0A0E9TCU2</accession>
<dbReference type="AlphaFoldDB" id="A0A0E9TCU2"/>
<organism evidence="1">
    <name type="scientific">Anguilla anguilla</name>
    <name type="common">European freshwater eel</name>
    <name type="synonym">Muraena anguilla</name>
    <dbReference type="NCBI Taxonomy" id="7936"/>
    <lineage>
        <taxon>Eukaryota</taxon>
        <taxon>Metazoa</taxon>
        <taxon>Chordata</taxon>
        <taxon>Craniata</taxon>
        <taxon>Vertebrata</taxon>
        <taxon>Euteleostomi</taxon>
        <taxon>Actinopterygii</taxon>
        <taxon>Neopterygii</taxon>
        <taxon>Teleostei</taxon>
        <taxon>Anguilliformes</taxon>
        <taxon>Anguillidae</taxon>
        <taxon>Anguilla</taxon>
    </lineage>
</organism>
<reference evidence="1" key="2">
    <citation type="journal article" date="2015" name="Fish Shellfish Immunol.">
        <title>Early steps in the European eel (Anguilla anguilla)-Vibrio vulnificus interaction in the gills: Role of the RtxA13 toxin.</title>
        <authorList>
            <person name="Callol A."/>
            <person name="Pajuelo D."/>
            <person name="Ebbesson L."/>
            <person name="Teles M."/>
            <person name="MacKenzie S."/>
            <person name="Amaro C."/>
        </authorList>
    </citation>
    <scope>NUCLEOTIDE SEQUENCE</scope>
</reference>
<reference evidence="1" key="1">
    <citation type="submission" date="2014-11" db="EMBL/GenBank/DDBJ databases">
        <authorList>
            <person name="Amaro Gonzalez C."/>
        </authorList>
    </citation>
    <scope>NUCLEOTIDE SEQUENCE</scope>
</reference>
<dbReference type="EMBL" id="GBXM01057063">
    <property type="protein sequence ID" value="JAH51514.1"/>
    <property type="molecule type" value="Transcribed_RNA"/>
</dbReference>
<name>A0A0E9TCU2_ANGAN</name>
<evidence type="ECO:0000313" key="1">
    <source>
        <dbReference type="EMBL" id="JAH51514.1"/>
    </source>
</evidence>
<proteinExistence type="predicted"/>